<organism evidence="2 3">
    <name type="scientific">Pseudomonas fluorescens</name>
    <dbReference type="NCBI Taxonomy" id="294"/>
    <lineage>
        <taxon>Bacteria</taxon>
        <taxon>Pseudomonadati</taxon>
        <taxon>Pseudomonadota</taxon>
        <taxon>Gammaproteobacteria</taxon>
        <taxon>Pseudomonadales</taxon>
        <taxon>Pseudomonadaceae</taxon>
        <taxon>Pseudomonas</taxon>
    </lineage>
</organism>
<dbReference type="EMBL" id="CABVHY010000114">
    <property type="protein sequence ID" value="VVO45422.1"/>
    <property type="molecule type" value="Genomic_DNA"/>
</dbReference>
<accession>A0A5E7G3K4</accession>
<evidence type="ECO:0000313" key="2">
    <source>
        <dbReference type="EMBL" id="VVO45422.1"/>
    </source>
</evidence>
<sequence length="49" mass="5171">MLVTPQKALLLQPVHRSDMDPTTAAASAIQSGLIQNVQNIVTNQVNAAT</sequence>
<dbReference type="EMBL" id="CABVHY010000009">
    <property type="protein sequence ID" value="VVN93426.1"/>
    <property type="molecule type" value="Genomic_DNA"/>
</dbReference>
<dbReference type="Proteomes" id="UP000379480">
    <property type="component" value="Unassembled WGS sequence"/>
</dbReference>
<evidence type="ECO:0000313" key="1">
    <source>
        <dbReference type="EMBL" id="VVN93426.1"/>
    </source>
</evidence>
<gene>
    <name evidence="1" type="ORF">PS723_02055</name>
    <name evidence="2" type="ORF">PS723_06616</name>
</gene>
<evidence type="ECO:0000313" key="3">
    <source>
        <dbReference type="Proteomes" id="UP000379480"/>
    </source>
</evidence>
<name>A0A5E7G3K4_PSEFL</name>
<protein>
    <submittedName>
        <fullName evidence="2">Uncharacterized protein</fullName>
    </submittedName>
</protein>
<proteinExistence type="predicted"/>
<reference evidence="2 3" key="1">
    <citation type="submission" date="2019-09" db="EMBL/GenBank/DDBJ databases">
        <authorList>
            <person name="Chandra G."/>
            <person name="Truman W A."/>
        </authorList>
    </citation>
    <scope>NUCLEOTIDE SEQUENCE [LARGE SCALE GENOMIC DNA]</scope>
    <source>
        <strain evidence="2">PS723</strain>
    </source>
</reference>
<dbReference type="AlphaFoldDB" id="A0A5E7G3K4"/>